<dbReference type="EMBL" id="JABFTP020000021">
    <property type="protein sequence ID" value="KAL3268378.1"/>
    <property type="molecule type" value="Genomic_DNA"/>
</dbReference>
<dbReference type="Pfam" id="PF01055">
    <property type="entry name" value="Glyco_hydro_31_2nd"/>
    <property type="match status" value="1"/>
</dbReference>
<evidence type="ECO:0000259" key="6">
    <source>
        <dbReference type="PROSITE" id="PS51448"/>
    </source>
</evidence>
<keyword evidence="4" id="KW-0378">Hydrolase</keyword>
<dbReference type="CDD" id="cd00111">
    <property type="entry name" value="Trefoil"/>
    <property type="match status" value="1"/>
</dbReference>
<evidence type="ECO:0000313" key="8">
    <source>
        <dbReference type="Proteomes" id="UP001516400"/>
    </source>
</evidence>
<keyword evidence="5" id="KW-1133">Transmembrane helix</keyword>
<keyword evidence="2 3" id="KW-1015">Disulfide bond</keyword>
<dbReference type="AlphaFoldDB" id="A0ABD2MPS8"/>
<organism evidence="7 8">
    <name type="scientific">Cryptolaemus montrouzieri</name>
    <dbReference type="NCBI Taxonomy" id="559131"/>
    <lineage>
        <taxon>Eukaryota</taxon>
        <taxon>Metazoa</taxon>
        <taxon>Ecdysozoa</taxon>
        <taxon>Arthropoda</taxon>
        <taxon>Hexapoda</taxon>
        <taxon>Insecta</taxon>
        <taxon>Pterygota</taxon>
        <taxon>Neoptera</taxon>
        <taxon>Endopterygota</taxon>
        <taxon>Coleoptera</taxon>
        <taxon>Polyphaga</taxon>
        <taxon>Cucujiformia</taxon>
        <taxon>Coccinelloidea</taxon>
        <taxon>Coccinellidae</taxon>
        <taxon>Scymninae</taxon>
        <taxon>Scymnini</taxon>
        <taxon>Cryptolaemus</taxon>
    </lineage>
</organism>
<feature type="domain" description="P-type" evidence="6">
    <location>
        <begin position="71"/>
        <end position="111"/>
    </location>
</feature>
<dbReference type="SUPFAM" id="SSF57492">
    <property type="entry name" value="Trefoil"/>
    <property type="match status" value="1"/>
</dbReference>
<protein>
    <recommendedName>
        <fullName evidence="6">P-type domain-containing protein</fullName>
    </recommendedName>
</protein>
<comment type="caution">
    <text evidence="7">The sequence shown here is derived from an EMBL/GenBank/DDBJ whole genome shotgun (WGS) entry which is preliminary data.</text>
</comment>
<keyword evidence="5" id="KW-0812">Transmembrane</keyword>
<dbReference type="GO" id="GO:0016798">
    <property type="term" value="F:hydrolase activity, acting on glycosyl bonds"/>
    <property type="evidence" value="ECO:0007669"/>
    <property type="project" value="UniProtKB-KW"/>
</dbReference>
<dbReference type="SMART" id="SM00018">
    <property type="entry name" value="PD"/>
    <property type="match status" value="1"/>
</dbReference>
<name>A0ABD2MPS8_9CUCU</name>
<keyword evidence="4" id="KW-0326">Glycosidase</keyword>
<dbReference type="Pfam" id="PF21365">
    <property type="entry name" value="Glyco_hydro_31_3rd"/>
    <property type="match status" value="1"/>
</dbReference>
<reference evidence="7 8" key="1">
    <citation type="journal article" date="2021" name="BMC Biol.">
        <title>Horizontally acquired antibacterial genes associated with adaptive radiation of ladybird beetles.</title>
        <authorList>
            <person name="Li H.S."/>
            <person name="Tang X.F."/>
            <person name="Huang Y.H."/>
            <person name="Xu Z.Y."/>
            <person name="Chen M.L."/>
            <person name="Du X.Y."/>
            <person name="Qiu B.Y."/>
            <person name="Chen P.T."/>
            <person name="Zhang W."/>
            <person name="Slipinski A."/>
            <person name="Escalona H.E."/>
            <person name="Waterhouse R.M."/>
            <person name="Zwick A."/>
            <person name="Pang H."/>
        </authorList>
    </citation>
    <scope>NUCLEOTIDE SEQUENCE [LARGE SCALE GENOMIC DNA]</scope>
    <source>
        <strain evidence="7">SYSU2018</strain>
    </source>
</reference>
<evidence type="ECO:0000256" key="3">
    <source>
        <dbReference type="PROSITE-ProRule" id="PRU00779"/>
    </source>
</evidence>
<dbReference type="Gene3D" id="4.10.110.10">
    <property type="entry name" value="Spasmolytic Protein, domain 1"/>
    <property type="match status" value="1"/>
</dbReference>
<dbReference type="InterPro" id="IPR044913">
    <property type="entry name" value="P_trefoil_dom_sf"/>
</dbReference>
<dbReference type="Gene3D" id="2.60.40.1760">
    <property type="entry name" value="glycosyl hydrolase (family 31)"/>
    <property type="match status" value="1"/>
</dbReference>
<evidence type="ECO:0000256" key="5">
    <source>
        <dbReference type="SAM" id="Phobius"/>
    </source>
</evidence>
<keyword evidence="8" id="KW-1185">Reference proteome</keyword>
<dbReference type="Pfam" id="PF00088">
    <property type="entry name" value="Trefoil"/>
    <property type="match status" value="1"/>
</dbReference>
<comment type="similarity">
    <text evidence="1 4">Belongs to the glycosyl hydrolase 31 family.</text>
</comment>
<accession>A0ABD2MPS8</accession>
<dbReference type="PANTHER" id="PTHR22762">
    <property type="entry name" value="ALPHA-GLUCOSIDASE"/>
    <property type="match status" value="1"/>
</dbReference>
<evidence type="ECO:0000256" key="4">
    <source>
        <dbReference type="RuleBase" id="RU361185"/>
    </source>
</evidence>
<dbReference type="Gene3D" id="3.20.20.80">
    <property type="entry name" value="Glycosidases"/>
    <property type="match status" value="1"/>
</dbReference>
<dbReference type="PROSITE" id="PS51448">
    <property type="entry name" value="P_TREFOIL_2"/>
    <property type="match status" value="1"/>
</dbReference>
<feature type="disulfide bond" evidence="3">
    <location>
        <begin position="83"/>
        <end position="98"/>
    </location>
</feature>
<dbReference type="InterPro" id="IPR000519">
    <property type="entry name" value="P_trefoil_dom"/>
</dbReference>
<proteinExistence type="inferred from homology"/>
<dbReference type="SUPFAM" id="SSF51011">
    <property type="entry name" value="Glycosyl hydrolase domain"/>
    <property type="match status" value="1"/>
</dbReference>
<dbReference type="InterPro" id="IPR000322">
    <property type="entry name" value="Glyco_hydro_31_TIM"/>
</dbReference>
<sequence length="838" mass="96182">MTTFIETAIDDEVYNKVDYTDEENTYYSLLSKLRNEKIIFVVLLMALMLVLPFLLYLCIFDDGDFSKQMQRQCAVDSIYRITCGKENISNTECNNISCCFEPATNSCYHSEPSNYYYYRDSGSFVPSLENTPLGFPSLDTLSITVIEEPEMLRIFLNGSHPSKTYFADNTSKFDIVKSDKLSVTVFRKGTNEMLFTSLNGPLIASKEYLEWTFQLTNTSGIMFGLGELNIDLDENSTLTKIIYKNQDDHNTLPIFMAYSNGKYHAAKIMHEGALQVTILPSNLVLLRNLLGKILEIQILDGPTPRDIYKKIRNEETSSNLISEWGLGLHICREEPAQNLSDLLQQYSTFSSKRADYPDFTYESDCIHDDLLLHLLAEKSPNLTQIAEIVKSMGENFLLSYPPQIPINSKIFDKYKGTDIFFKNSTTSECYIGKYKGFDVAYPNYRNESVGDLVNDIGDLFEEIVINGISFTKSWPQDGSYQIKNSTIFFYNKQIEESLSNTLPWNLKDEDDFHLRYHNEYGSNVREIANRQFSKQNLSFSSVSNMMSFEPLIIQNVNSSWMDMKHFLRTSLYNSMFGHSLISVPVCGSNSDYDKKLQEDLCLRWYILAATMPLMRVSSTNSPRDPINLYSNYTINKVLDILQKRRQLVPYYRTILNNSEPLIRPMFFNFPEIENIHGLDEQYMIGNALLVAQPMSSDVQQLNIFLPATNVWYEFWGGMKYETKKGKEWIKYPIFKSDWVSFIAEGNIVAQVNTSNIGEMQITLVAALTKTGQAKGALLLYFSDEQSDITVYFMVTTGNQVTINTIEEKYDIIKGMIKTVCFYTYNETVGCDSANNYLR</sequence>
<keyword evidence="5" id="KW-0472">Membrane</keyword>
<evidence type="ECO:0000256" key="2">
    <source>
        <dbReference type="ARBA" id="ARBA00023157"/>
    </source>
</evidence>
<dbReference type="InterPro" id="IPR048395">
    <property type="entry name" value="Glyco_hydro_31_C"/>
</dbReference>
<feature type="disulfide bond" evidence="3">
    <location>
        <begin position="73"/>
        <end position="99"/>
    </location>
</feature>
<dbReference type="Proteomes" id="UP001516400">
    <property type="component" value="Unassembled WGS sequence"/>
</dbReference>
<evidence type="ECO:0000256" key="1">
    <source>
        <dbReference type="ARBA" id="ARBA00007806"/>
    </source>
</evidence>
<feature type="transmembrane region" description="Helical" evidence="5">
    <location>
        <begin position="38"/>
        <end position="57"/>
    </location>
</feature>
<dbReference type="InterPro" id="IPR017853">
    <property type="entry name" value="GH"/>
</dbReference>
<dbReference type="InterPro" id="IPR013780">
    <property type="entry name" value="Glyco_hydro_b"/>
</dbReference>
<dbReference type="PANTHER" id="PTHR22762:SF167">
    <property type="entry name" value="LYSOSOMAL ALPHA-GLUCOSIDASE-LIKE PROTEIN"/>
    <property type="match status" value="1"/>
</dbReference>
<dbReference type="Gene3D" id="2.60.40.1180">
    <property type="entry name" value="Golgi alpha-mannosidase II"/>
    <property type="match status" value="1"/>
</dbReference>
<dbReference type="SUPFAM" id="SSF51445">
    <property type="entry name" value="(Trans)glycosidases"/>
    <property type="match status" value="1"/>
</dbReference>
<evidence type="ECO:0000313" key="7">
    <source>
        <dbReference type="EMBL" id="KAL3268378.1"/>
    </source>
</evidence>
<gene>
    <name evidence="7" type="ORF">HHI36_007494</name>
</gene>
<comment type="caution">
    <text evidence="3">Lacks conserved residue(s) required for the propagation of feature annotation.</text>
</comment>